<evidence type="ECO:0000313" key="2">
    <source>
        <dbReference type="Proteomes" id="UP001145114"/>
    </source>
</evidence>
<keyword evidence="2" id="KW-1185">Reference proteome</keyword>
<dbReference type="EMBL" id="JAMZIH010007704">
    <property type="protein sequence ID" value="KAJ1672875.1"/>
    <property type="molecule type" value="Genomic_DNA"/>
</dbReference>
<reference evidence="1" key="1">
    <citation type="submission" date="2022-06" db="EMBL/GenBank/DDBJ databases">
        <title>Phylogenomic reconstructions and comparative analyses of Kickxellomycotina fungi.</title>
        <authorList>
            <person name="Reynolds N.K."/>
            <person name="Stajich J.E."/>
            <person name="Barry K."/>
            <person name="Grigoriev I.V."/>
            <person name="Crous P."/>
            <person name="Smith M.E."/>
        </authorList>
    </citation>
    <scope>NUCLEOTIDE SEQUENCE</scope>
    <source>
        <strain evidence="1">RSA 2271</strain>
    </source>
</reference>
<dbReference type="Proteomes" id="UP001145114">
    <property type="component" value="Unassembled WGS sequence"/>
</dbReference>
<name>A0ACC1H8V4_9FUNG</name>
<organism evidence="1 2">
    <name type="scientific">Spiromyces aspiralis</name>
    <dbReference type="NCBI Taxonomy" id="68401"/>
    <lineage>
        <taxon>Eukaryota</taxon>
        <taxon>Fungi</taxon>
        <taxon>Fungi incertae sedis</taxon>
        <taxon>Zoopagomycota</taxon>
        <taxon>Kickxellomycotina</taxon>
        <taxon>Kickxellomycetes</taxon>
        <taxon>Kickxellales</taxon>
        <taxon>Kickxellaceae</taxon>
        <taxon>Spiromyces</taxon>
    </lineage>
</organism>
<sequence>MPVPGLTLLPHFWPALLANHTSPTPRPSLLTAGADSAIHIFDLDAKPPGSGAEAAYTEIAPMVTIPSARSHRYAVTGIEWYVLDTGIFTTCSFDGSVRVWDTNAGETVFSFALGHRVFCHALSPTGGHTLIAGHSGGTLTVAWSPKDEYTLASGG</sequence>
<feature type="non-terminal residue" evidence="1">
    <location>
        <position position="155"/>
    </location>
</feature>
<proteinExistence type="predicted"/>
<accession>A0ACC1H8V4</accession>
<comment type="caution">
    <text evidence="1">The sequence shown here is derived from an EMBL/GenBank/DDBJ whole genome shotgun (WGS) entry which is preliminary data.</text>
</comment>
<evidence type="ECO:0000313" key="1">
    <source>
        <dbReference type="EMBL" id="KAJ1672875.1"/>
    </source>
</evidence>
<protein>
    <submittedName>
        <fullName evidence="1">Uncharacterized protein</fullName>
    </submittedName>
</protein>
<gene>
    <name evidence="1" type="ORF">EV182_006319</name>
</gene>